<feature type="domain" description="Sec7/BIG1-like C-terminal" evidence="2">
    <location>
        <begin position="11"/>
        <end position="102"/>
    </location>
</feature>
<protein>
    <submittedName>
        <fullName evidence="4">Brefeldin A-inhibited guanine nucleotide-exchange protein 5</fullName>
    </submittedName>
</protein>
<dbReference type="GeneID" id="110786078"/>
<organism evidence="3 4">
    <name type="scientific">Spinacia oleracea</name>
    <name type="common">Spinach</name>
    <dbReference type="NCBI Taxonomy" id="3562"/>
    <lineage>
        <taxon>Eukaryota</taxon>
        <taxon>Viridiplantae</taxon>
        <taxon>Streptophyta</taxon>
        <taxon>Embryophyta</taxon>
        <taxon>Tracheophyta</taxon>
        <taxon>Spermatophyta</taxon>
        <taxon>Magnoliopsida</taxon>
        <taxon>eudicotyledons</taxon>
        <taxon>Gunneridae</taxon>
        <taxon>Pentapetalae</taxon>
        <taxon>Caryophyllales</taxon>
        <taxon>Chenopodiaceae</taxon>
        <taxon>Chenopodioideae</taxon>
        <taxon>Anserineae</taxon>
        <taxon>Spinacia</taxon>
    </lineage>
</organism>
<dbReference type="RefSeq" id="XP_056694556.1">
    <property type="nucleotide sequence ID" value="XM_056838578.1"/>
</dbReference>
<evidence type="ECO:0000259" key="2">
    <source>
        <dbReference type="Pfam" id="PF20252"/>
    </source>
</evidence>
<keyword evidence="3" id="KW-1185">Reference proteome</keyword>
<dbReference type="Pfam" id="PF20252">
    <property type="entry name" value="BIG2_C"/>
    <property type="match status" value="1"/>
</dbReference>
<reference evidence="3" key="1">
    <citation type="journal article" date="2021" name="Nat. Commun.">
        <title>Genomic analyses provide insights into spinach domestication and the genetic basis of agronomic traits.</title>
        <authorList>
            <person name="Cai X."/>
            <person name="Sun X."/>
            <person name="Xu C."/>
            <person name="Sun H."/>
            <person name="Wang X."/>
            <person name="Ge C."/>
            <person name="Zhang Z."/>
            <person name="Wang Q."/>
            <person name="Fei Z."/>
            <person name="Jiao C."/>
            <person name="Wang Q."/>
        </authorList>
    </citation>
    <scope>NUCLEOTIDE SEQUENCE [LARGE SCALE GENOMIC DNA]</scope>
    <source>
        <strain evidence="3">cv. Varoflay</strain>
    </source>
</reference>
<feature type="compositionally biased region" description="Basic and acidic residues" evidence="1">
    <location>
        <begin position="36"/>
        <end position="50"/>
    </location>
</feature>
<evidence type="ECO:0000256" key="1">
    <source>
        <dbReference type="SAM" id="MobiDB-lite"/>
    </source>
</evidence>
<name>A0ABM3RG12_SPIOL</name>
<dbReference type="Proteomes" id="UP000813463">
    <property type="component" value="Chromosome 3"/>
</dbReference>
<sequence length="126" mass="14648">MRHISVERPPLNLLRQELASTCIYMDILQKSTSELDSSRENNIETNDIRDSNASSTPSNLSTMPILLLMRILVRSSSMNSHVFRKHLRKFYPLLTKLVCCDQDLLEDPPSLPNTDYHRHRRELLVD</sequence>
<evidence type="ECO:0000313" key="4">
    <source>
        <dbReference type="RefSeq" id="XP_056694556.1"/>
    </source>
</evidence>
<reference evidence="4" key="2">
    <citation type="submission" date="2025-08" db="UniProtKB">
        <authorList>
            <consortium name="RefSeq"/>
        </authorList>
    </citation>
    <scope>IDENTIFICATION</scope>
    <source>
        <tissue evidence="4">Leaf</tissue>
    </source>
</reference>
<proteinExistence type="predicted"/>
<evidence type="ECO:0000313" key="3">
    <source>
        <dbReference type="Proteomes" id="UP000813463"/>
    </source>
</evidence>
<feature type="region of interest" description="Disordered" evidence="1">
    <location>
        <begin position="35"/>
        <end position="57"/>
    </location>
</feature>
<dbReference type="InterPro" id="IPR046455">
    <property type="entry name" value="Sec7/BIG1-like_C"/>
</dbReference>
<accession>A0ABM3RG12</accession>
<gene>
    <name evidence="4" type="primary">LOC110786078</name>
</gene>